<dbReference type="Proteomes" id="UP000050525">
    <property type="component" value="Unassembled WGS sequence"/>
</dbReference>
<keyword evidence="2" id="KW-1185">Reference proteome</keyword>
<organism evidence="1 2">
    <name type="scientific">Alligator mississippiensis</name>
    <name type="common">American alligator</name>
    <dbReference type="NCBI Taxonomy" id="8496"/>
    <lineage>
        <taxon>Eukaryota</taxon>
        <taxon>Metazoa</taxon>
        <taxon>Chordata</taxon>
        <taxon>Craniata</taxon>
        <taxon>Vertebrata</taxon>
        <taxon>Euteleostomi</taxon>
        <taxon>Archelosauria</taxon>
        <taxon>Archosauria</taxon>
        <taxon>Crocodylia</taxon>
        <taxon>Alligatoridae</taxon>
        <taxon>Alligatorinae</taxon>
        <taxon>Alligator</taxon>
    </lineage>
</organism>
<proteinExistence type="predicted"/>
<reference evidence="1 2" key="1">
    <citation type="journal article" date="2012" name="Genome Biol.">
        <title>Sequencing three crocodilian genomes to illuminate the evolution of archosaurs and amniotes.</title>
        <authorList>
            <person name="St John J.A."/>
            <person name="Braun E.L."/>
            <person name="Isberg S.R."/>
            <person name="Miles L.G."/>
            <person name="Chong A.Y."/>
            <person name="Gongora J."/>
            <person name="Dalzell P."/>
            <person name="Moran C."/>
            <person name="Bed'hom B."/>
            <person name="Abzhanov A."/>
            <person name="Burgess S.C."/>
            <person name="Cooksey A.M."/>
            <person name="Castoe T.A."/>
            <person name="Crawford N.G."/>
            <person name="Densmore L.D."/>
            <person name="Drew J.C."/>
            <person name="Edwards S.V."/>
            <person name="Faircloth B.C."/>
            <person name="Fujita M.K."/>
            <person name="Greenwold M.J."/>
            <person name="Hoffmann F.G."/>
            <person name="Howard J.M."/>
            <person name="Iguchi T."/>
            <person name="Janes D.E."/>
            <person name="Khan S.Y."/>
            <person name="Kohno S."/>
            <person name="de Koning A.J."/>
            <person name="Lance S.L."/>
            <person name="McCarthy F.M."/>
            <person name="McCormack J.E."/>
            <person name="Merchant M.E."/>
            <person name="Peterson D.G."/>
            <person name="Pollock D.D."/>
            <person name="Pourmand N."/>
            <person name="Raney B.J."/>
            <person name="Roessler K.A."/>
            <person name="Sanford J.R."/>
            <person name="Sawyer R.H."/>
            <person name="Schmidt C.J."/>
            <person name="Triplett E.W."/>
            <person name="Tuberville T.D."/>
            <person name="Venegas-Anaya M."/>
            <person name="Howard J.T."/>
            <person name="Jarvis E.D."/>
            <person name="Guillette L.J.Jr."/>
            <person name="Glenn T.C."/>
            <person name="Green R.E."/>
            <person name="Ray D.A."/>
        </authorList>
    </citation>
    <scope>NUCLEOTIDE SEQUENCE [LARGE SCALE GENOMIC DNA]</scope>
    <source>
        <strain evidence="1">KSC_2009_1</strain>
    </source>
</reference>
<name>A0A151M3X5_ALLMI</name>
<evidence type="ECO:0000313" key="1">
    <source>
        <dbReference type="EMBL" id="KYO19212.1"/>
    </source>
</evidence>
<dbReference type="AlphaFoldDB" id="A0A151M3X5"/>
<accession>A0A151M3X5</accession>
<evidence type="ECO:0000313" key="2">
    <source>
        <dbReference type="Proteomes" id="UP000050525"/>
    </source>
</evidence>
<sequence length="78" mass="8948">MGVASPTPRTCWTISTWPCSRWPSIRPRRRLWPRETRASVRLSFCNSFIHISKLVGVHRLPRLFQGGSGSWPVCSRLA</sequence>
<dbReference type="EMBL" id="AKHW03006672">
    <property type="protein sequence ID" value="KYO19212.1"/>
    <property type="molecule type" value="Genomic_DNA"/>
</dbReference>
<protein>
    <submittedName>
        <fullName evidence="1">Uncharacterized protein</fullName>
    </submittedName>
</protein>
<gene>
    <name evidence="1" type="ORF">Y1Q_0001121</name>
</gene>
<comment type="caution">
    <text evidence="1">The sequence shown here is derived from an EMBL/GenBank/DDBJ whole genome shotgun (WGS) entry which is preliminary data.</text>
</comment>